<keyword evidence="6" id="KW-0808">Transferase</keyword>
<comment type="caution">
    <text evidence="10">The sequence shown here is derived from an EMBL/GenBank/DDBJ whole genome shotgun (WGS) entry which is preliminary data.</text>
</comment>
<dbReference type="GO" id="GO:0006783">
    <property type="term" value="P:heme biosynthetic process"/>
    <property type="evidence" value="ECO:0007669"/>
    <property type="project" value="TreeGrafter"/>
</dbReference>
<evidence type="ECO:0000256" key="6">
    <source>
        <dbReference type="ARBA" id="ARBA00022679"/>
    </source>
</evidence>
<feature type="non-terminal residue" evidence="10">
    <location>
        <position position="95"/>
    </location>
</feature>
<comment type="cofactor">
    <cofactor evidence="1">
        <name>dipyrromethane</name>
        <dbReference type="ChEBI" id="CHEBI:60342"/>
    </cofactor>
</comment>
<evidence type="ECO:0000256" key="7">
    <source>
        <dbReference type="ARBA" id="ARBA00023244"/>
    </source>
</evidence>
<evidence type="ECO:0000256" key="5">
    <source>
        <dbReference type="ARBA" id="ARBA00012655"/>
    </source>
</evidence>
<dbReference type="InterPro" id="IPR000860">
    <property type="entry name" value="HemC"/>
</dbReference>
<dbReference type="SUPFAM" id="SSF53850">
    <property type="entry name" value="Periplasmic binding protein-like II"/>
    <property type="match status" value="1"/>
</dbReference>
<dbReference type="EMBL" id="BARS01045646">
    <property type="protein sequence ID" value="GAG35047.1"/>
    <property type="molecule type" value="Genomic_DNA"/>
</dbReference>
<dbReference type="Gene3D" id="3.40.190.10">
    <property type="entry name" value="Periplasmic binding protein-like II"/>
    <property type="match status" value="1"/>
</dbReference>
<feature type="domain" description="Porphobilinogen deaminase N-terminal" evidence="9">
    <location>
        <begin position="3"/>
        <end position="94"/>
    </location>
</feature>
<dbReference type="PANTHER" id="PTHR11557:SF0">
    <property type="entry name" value="PORPHOBILINOGEN DEAMINASE"/>
    <property type="match status" value="1"/>
</dbReference>
<dbReference type="GO" id="GO:0005737">
    <property type="term" value="C:cytoplasm"/>
    <property type="evidence" value="ECO:0007669"/>
    <property type="project" value="TreeGrafter"/>
</dbReference>
<dbReference type="EC" id="2.5.1.61" evidence="5"/>
<organism evidence="10">
    <name type="scientific">marine sediment metagenome</name>
    <dbReference type="NCBI Taxonomy" id="412755"/>
    <lineage>
        <taxon>unclassified sequences</taxon>
        <taxon>metagenomes</taxon>
        <taxon>ecological metagenomes</taxon>
    </lineage>
</organism>
<protein>
    <recommendedName>
        <fullName evidence="5">hydroxymethylbilane synthase</fullName>
        <ecNumber evidence="5">2.5.1.61</ecNumber>
    </recommendedName>
    <alternativeName>
        <fullName evidence="8">Hydroxymethylbilane synthase</fullName>
    </alternativeName>
</protein>
<comment type="pathway">
    <text evidence="3">Porphyrin-containing compound metabolism; protoporphyrin-IX biosynthesis; coproporphyrinogen-III from 5-aminolevulinate: step 2/4.</text>
</comment>
<keyword evidence="7" id="KW-0627">Porphyrin biosynthesis</keyword>
<dbReference type="PANTHER" id="PTHR11557">
    <property type="entry name" value="PORPHOBILINOGEN DEAMINASE"/>
    <property type="match status" value="1"/>
</dbReference>
<gene>
    <name evidence="10" type="ORF">S01H1_68812</name>
</gene>
<comment type="similarity">
    <text evidence="4">Belongs to the HMBS family.</text>
</comment>
<evidence type="ECO:0000256" key="1">
    <source>
        <dbReference type="ARBA" id="ARBA00001916"/>
    </source>
</evidence>
<name>X0XI44_9ZZZZ</name>
<evidence type="ECO:0000256" key="8">
    <source>
        <dbReference type="ARBA" id="ARBA00033064"/>
    </source>
</evidence>
<proteinExistence type="inferred from homology"/>
<evidence type="ECO:0000256" key="3">
    <source>
        <dbReference type="ARBA" id="ARBA00004735"/>
    </source>
</evidence>
<evidence type="ECO:0000256" key="2">
    <source>
        <dbReference type="ARBA" id="ARBA00002869"/>
    </source>
</evidence>
<sequence>MLIRIGTRASQLSLAQSKWVIDRISAKYPGIRVDLVKIKTKGDRIIDRPLSTIGGKGLFVKEIEEALARNEIDIAVHSLKDVPAELPDNLYIGII</sequence>
<dbReference type="InterPro" id="IPR022417">
    <property type="entry name" value="Porphobilin_deaminase_N"/>
</dbReference>
<reference evidence="10" key="1">
    <citation type="journal article" date="2014" name="Front. Microbiol.">
        <title>High frequency of phylogenetically diverse reductive dehalogenase-homologous genes in deep subseafloor sedimentary metagenomes.</title>
        <authorList>
            <person name="Kawai M."/>
            <person name="Futagami T."/>
            <person name="Toyoda A."/>
            <person name="Takaki Y."/>
            <person name="Nishi S."/>
            <person name="Hori S."/>
            <person name="Arai W."/>
            <person name="Tsubouchi T."/>
            <person name="Morono Y."/>
            <person name="Uchiyama I."/>
            <person name="Ito T."/>
            <person name="Fujiyama A."/>
            <person name="Inagaki F."/>
            <person name="Takami H."/>
        </authorList>
    </citation>
    <scope>NUCLEOTIDE SEQUENCE</scope>
    <source>
        <strain evidence="10">Expedition CK06-06</strain>
    </source>
</reference>
<dbReference type="GO" id="GO:0004418">
    <property type="term" value="F:hydroxymethylbilane synthase activity"/>
    <property type="evidence" value="ECO:0007669"/>
    <property type="project" value="UniProtKB-EC"/>
</dbReference>
<accession>X0XI44</accession>
<dbReference type="AlphaFoldDB" id="X0XI44"/>
<evidence type="ECO:0000259" key="9">
    <source>
        <dbReference type="Pfam" id="PF01379"/>
    </source>
</evidence>
<dbReference type="Pfam" id="PF01379">
    <property type="entry name" value="Porphobil_deam"/>
    <property type="match status" value="1"/>
</dbReference>
<evidence type="ECO:0000313" key="10">
    <source>
        <dbReference type="EMBL" id="GAG35047.1"/>
    </source>
</evidence>
<comment type="function">
    <text evidence="2">Tetrapolymerization of the monopyrrole PBG into the hydroxymethylbilane pre-uroporphyrinogen in several discrete steps.</text>
</comment>
<dbReference type="PRINTS" id="PR00151">
    <property type="entry name" value="PORPHBDMNASE"/>
</dbReference>
<dbReference type="FunFam" id="3.40.190.10:FF:000004">
    <property type="entry name" value="Porphobilinogen deaminase"/>
    <property type="match status" value="1"/>
</dbReference>
<evidence type="ECO:0000256" key="4">
    <source>
        <dbReference type="ARBA" id="ARBA00005638"/>
    </source>
</evidence>